<evidence type="ECO:0000259" key="8">
    <source>
        <dbReference type="Pfam" id="PF00749"/>
    </source>
</evidence>
<evidence type="ECO:0000256" key="1">
    <source>
        <dbReference type="ARBA" id="ARBA00007894"/>
    </source>
</evidence>
<organism evidence="9 10">
    <name type="scientific">Campylobacter pinnipediorum subsp. caledonicus</name>
    <dbReference type="NCBI Taxonomy" id="1874362"/>
    <lineage>
        <taxon>Bacteria</taxon>
        <taxon>Pseudomonadati</taxon>
        <taxon>Campylobacterota</taxon>
        <taxon>Epsilonproteobacteria</taxon>
        <taxon>Campylobacterales</taxon>
        <taxon>Campylobacteraceae</taxon>
        <taxon>Campylobacter</taxon>
    </lineage>
</organism>
<dbReference type="GO" id="GO:0000049">
    <property type="term" value="F:tRNA binding"/>
    <property type="evidence" value="ECO:0007669"/>
    <property type="project" value="InterPro"/>
</dbReference>
<dbReference type="Gene3D" id="3.40.50.620">
    <property type="entry name" value="HUPs"/>
    <property type="match status" value="1"/>
</dbReference>
<dbReference type="SUPFAM" id="SSF48163">
    <property type="entry name" value="An anticodon-binding domain of class I aminoacyl-tRNA synthetases"/>
    <property type="match status" value="1"/>
</dbReference>
<evidence type="ECO:0000256" key="5">
    <source>
        <dbReference type="ARBA" id="ARBA00022917"/>
    </source>
</evidence>
<dbReference type="Gene3D" id="1.10.1160.10">
    <property type="entry name" value="Glutamyl-trna Synthetase, Domain 2"/>
    <property type="match status" value="1"/>
</dbReference>
<dbReference type="GO" id="GO:0004818">
    <property type="term" value="F:glutamate-tRNA ligase activity"/>
    <property type="evidence" value="ECO:0007669"/>
    <property type="project" value="UniProtKB-EC"/>
</dbReference>
<dbReference type="InterPro" id="IPR049940">
    <property type="entry name" value="GluQ/Sye"/>
</dbReference>
<dbReference type="EC" id="6.1.1.17" evidence="9"/>
<gene>
    <name evidence="9" type="primary">gltX1</name>
    <name evidence="9" type="ORF">CPIN18021_1292</name>
</gene>
<proteinExistence type="inferred from homology"/>
<dbReference type="GO" id="GO:0006424">
    <property type="term" value="P:glutamyl-tRNA aminoacylation"/>
    <property type="evidence" value="ECO:0007669"/>
    <property type="project" value="TreeGrafter"/>
</dbReference>
<dbReference type="SUPFAM" id="SSF52374">
    <property type="entry name" value="Nucleotidylyl transferase"/>
    <property type="match status" value="1"/>
</dbReference>
<protein>
    <submittedName>
        <fullName evidence="9">Glutamyl-tRNA synthetase</fullName>
        <ecNumber evidence="9">6.1.1.17</ecNumber>
    </submittedName>
</protein>
<dbReference type="RefSeq" id="WP_078424675.1">
    <property type="nucleotide sequence ID" value="NZ_CP017258.1"/>
</dbReference>
<accession>A0A1S6U8L7</accession>
<evidence type="ECO:0000256" key="7">
    <source>
        <dbReference type="RuleBase" id="RU363037"/>
    </source>
</evidence>
<evidence type="ECO:0000256" key="2">
    <source>
        <dbReference type="ARBA" id="ARBA00022598"/>
    </source>
</evidence>
<dbReference type="GO" id="GO:0005524">
    <property type="term" value="F:ATP binding"/>
    <property type="evidence" value="ECO:0007669"/>
    <property type="project" value="UniProtKB-KW"/>
</dbReference>
<keyword evidence="10" id="KW-1185">Reference proteome</keyword>
<dbReference type="InterPro" id="IPR008925">
    <property type="entry name" value="aa_tRNA-synth_I_cd-bd_sf"/>
</dbReference>
<keyword evidence="6 7" id="KW-0030">Aminoacyl-tRNA synthetase</keyword>
<dbReference type="Pfam" id="PF00749">
    <property type="entry name" value="tRNA-synt_1c"/>
    <property type="match status" value="1"/>
</dbReference>
<keyword evidence="2 7" id="KW-0436">Ligase</keyword>
<dbReference type="InterPro" id="IPR020061">
    <property type="entry name" value="Glu_tRNA_lig_a-bdl"/>
</dbReference>
<dbReference type="InterPro" id="IPR014729">
    <property type="entry name" value="Rossmann-like_a/b/a_fold"/>
</dbReference>
<comment type="similarity">
    <text evidence="1">Belongs to the class-I aminoacyl-tRNA synthetase family. Glutamate--tRNA ligase type 1 subfamily.</text>
</comment>
<evidence type="ECO:0000256" key="6">
    <source>
        <dbReference type="ARBA" id="ARBA00023146"/>
    </source>
</evidence>
<evidence type="ECO:0000256" key="3">
    <source>
        <dbReference type="ARBA" id="ARBA00022741"/>
    </source>
</evidence>
<keyword evidence="5 7" id="KW-0648">Protein biosynthesis</keyword>
<evidence type="ECO:0000256" key="4">
    <source>
        <dbReference type="ARBA" id="ARBA00022840"/>
    </source>
</evidence>
<sequence>MYCFAKSSIEDMHVEDLRLAIFNYICSAKDKKEFVLKLKNINEQQNSKNKQKDIIEFLAKFDIVVKQIFAQNHNLKFHRQLASKLLIDKKAFVCFCSEEEIKHKKEQAKQSNSSYSYDGTCEKMSNDEVLGCEKPFVVRTKRPKQTISFTDNIKGKISFSPDEIDDFIIVKKDKTPSFDFACAIDDMFQDTSFIIDQENNEINTSRQNLIRQYLGYEKPISYAHLPKIANKDDIASIKSMLDDGFMPEAIANYLILLGNKTPKEIFTLQEAIHWFDITKISNKPINFDIRELKKINQEHIKLASDLRLNELLGLEKSYSNLIRFYANKISLLTKIKEKIEKIYSKKIAPKEFDKEFKIIKEAIKNLTIEFETFDEFKDKLMQITKLTGESFLIPLTVLLTSETQNSELNELYPLIKKDLKKITQ</sequence>
<dbReference type="EMBL" id="CP017258">
    <property type="protein sequence ID" value="AQW88086.1"/>
    <property type="molecule type" value="Genomic_DNA"/>
</dbReference>
<keyword evidence="3 7" id="KW-0547">Nucleotide-binding</keyword>
<dbReference type="PANTHER" id="PTHR43311">
    <property type="entry name" value="GLUTAMATE--TRNA LIGASE"/>
    <property type="match status" value="1"/>
</dbReference>
<reference evidence="10" key="1">
    <citation type="submission" date="2016-09" db="EMBL/GenBank/DDBJ databases">
        <title>Comparative genomics of the Campylobacter concisus group.</title>
        <authorList>
            <person name="Miller W.G."/>
            <person name="Yee E."/>
            <person name="Chapman M.H."/>
            <person name="Huynh S."/>
            <person name="Bono J.L."/>
            <person name="On S.L.W."/>
            <person name="StLeger J."/>
            <person name="Foster G."/>
            <person name="Parker C.T."/>
        </authorList>
    </citation>
    <scope>NUCLEOTIDE SEQUENCE [LARGE SCALE GENOMIC DNA]</scope>
    <source>
        <strain evidence="10">RM18021</strain>
    </source>
</reference>
<dbReference type="AlphaFoldDB" id="A0A1S6U8L7"/>
<evidence type="ECO:0000313" key="10">
    <source>
        <dbReference type="Proteomes" id="UP000190868"/>
    </source>
</evidence>
<keyword evidence="4 7" id="KW-0067">ATP-binding</keyword>
<dbReference type="GO" id="GO:0005829">
    <property type="term" value="C:cytosol"/>
    <property type="evidence" value="ECO:0007669"/>
    <property type="project" value="TreeGrafter"/>
</dbReference>
<evidence type="ECO:0000313" key="9">
    <source>
        <dbReference type="EMBL" id="AQW88086.1"/>
    </source>
</evidence>
<name>A0A1S6U8L7_9BACT</name>
<feature type="domain" description="Glutamyl/glutaminyl-tRNA synthetase class Ib catalytic" evidence="8">
    <location>
        <begin position="11"/>
        <end position="293"/>
    </location>
</feature>
<dbReference type="InterPro" id="IPR020058">
    <property type="entry name" value="Glu/Gln-tRNA-synth_Ib_cat-dom"/>
</dbReference>
<dbReference type="Gene3D" id="3.90.800.10">
    <property type="entry name" value="Glutamyl-tRNA Synthetase, Domain 3"/>
    <property type="match status" value="1"/>
</dbReference>
<dbReference type="PANTHER" id="PTHR43311:SF2">
    <property type="entry name" value="GLUTAMATE--TRNA LIGASE, MITOCHONDRIAL-RELATED"/>
    <property type="match status" value="1"/>
</dbReference>
<dbReference type="Proteomes" id="UP000190868">
    <property type="component" value="Chromosome"/>
</dbReference>